<proteinExistence type="predicted"/>
<protein>
    <submittedName>
        <fullName evidence="3">Uncharacterized protein LOC103502450 isoform X1</fullName>
    </submittedName>
</protein>
<keyword evidence="1" id="KW-0175">Coiled coil</keyword>
<dbReference type="KEGG" id="cmo:103502450"/>
<evidence type="ECO:0000313" key="3">
    <source>
        <dbReference type="RefSeq" id="XP_008464608.1"/>
    </source>
</evidence>
<reference evidence="3" key="1">
    <citation type="submission" date="2025-08" db="UniProtKB">
        <authorList>
            <consortium name="RefSeq"/>
        </authorList>
    </citation>
    <scope>IDENTIFICATION</scope>
    <source>
        <tissue evidence="3">Stem</tissue>
    </source>
</reference>
<organism evidence="2 3">
    <name type="scientific">Cucumis melo</name>
    <name type="common">Muskmelon</name>
    <dbReference type="NCBI Taxonomy" id="3656"/>
    <lineage>
        <taxon>Eukaryota</taxon>
        <taxon>Viridiplantae</taxon>
        <taxon>Streptophyta</taxon>
        <taxon>Embryophyta</taxon>
        <taxon>Tracheophyta</taxon>
        <taxon>Spermatophyta</taxon>
        <taxon>Magnoliopsida</taxon>
        <taxon>eudicotyledons</taxon>
        <taxon>Gunneridae</taxon>
        <taxon>Pentapetalae</taxon>
        <taxon>rosids</taxon>
        <taxon>fabids</taxon>
        <taxon>Cucurbitales</taxon>
        <taxon>Cucurbitaceae</taxon>
        <taxon>Benincaseae</taxon>
        <taxon>Cucumis</taxon>
    </lineage>
</organism>
<gene>
    <name evidence="3" type="primary">LOC103502450</name>
</gene>
<dbReference type="InParanoid" id="A0A1S3CM07"/>
<accession>A0A1S3CM07</accession>
<dbReference type="Proteomes" id="UP001652600">
    <property type="component" value="Chromosome 8"/>
</dbReference>
<dbReference type="GeneID" id="103502450"/>
<evidence type="ECO:0000313" key="2">
    <source>
        <dbReference type="Proteomes" id="UP001652600"/>
    </source>
</evidence>
<dbReference type="PANTHER" id="PTHR38377:SF1">
    <property type="entry name" value="THREONINE-TRNA LIGASE 2"/>
    <property type="match status" value="1"/>
</dbReference>
<dbReference type="eggNOG" id="ENOG502SA5T">
    <property type="taxonomic scope" value="Eukaryota"/>
</dbReference>
<feature type="coiled-coil region" evidence="1">
    <location>
        <begin position="23"/>
        <end position="72"/>
    </location>
</feature>
<dbReference type="SMR" id="A0A1S3CM07"/>
<name>A0A1S3CM07_CUCME</name>
<dbReference type="AlphaFoldDB" id="A0A1S3CM07"/>
<sequence>MAEPHGGGNHDLEQTLKPFFQRASQAEDRLSRLEAALLSKKDDHNEEHLKTISELQTKLDSANNALIEERKKASIIGAPCLCFTLTRWKGSSGEISRLFDSFAG</sequence>
<dbReference type="PANTHER" id="PTHR38377">
    <property type="entry name" value="THREONINE-TRNA LIGASE 2"/>
    <property type="match status" value="1"/>
</dbReference>
<dbReference type="RefSeq" id="XP_008464608.1">
    <property type="nucleotide sequence ID" value="XM_008466386.3"/>
</dbReference>
<evidence type="ECO:0000256" key="1">
    <source>
        <dbReference type="SAM" id="Coils"/>
    </source>
</evidence>
<keyword evidence="2" id="KW-1185">Reference proteome</keyword>
<dbReference type="OrthoDB" id="2405052at2759"/>